<name>A0A061RMP2_9CHLO</name>
<feature type="non-terminal residue" evidence="1">
    <location>
        <position position="1"/>
    </location>
</feature>
<dbReference type="AlphaFoldDB" id="A0A061RMP2"/>
<proteinExistence type="predicted"/>
<organism evidence="1">
    <name type="scientific">Tetraselmis sp. GSL018</name>
    <dbReference type="NCBI Taxonomy" id="582737"/>
    <lineage>
        <taxon>Eukaryota</taxon>
        <taxon>Viridiplantae</taxon>
        <taxon>Chlorophyta</taxon>
        <taxon>core chlorophytes</taxon>
        <taxon>Chlorodendrophyceae</taxon>
        <taxon>Chlorodendrales</taxon>
        <taxon>Chlorodendraceae</taxon>
        <taxon>Tetraselmis</taxon>
    </lineage>
</organism>
<gene>
    <name evidence="1" type="ORF">TSPGSL018_26744</name>
</gene>
<reference evidence="1" key="1">
    <citation type="submission" date="2014-05" db="EMBL/GenBank/DDBJ databases">
        <title>The transcriptome of the halophilic microalga Tetraselmis sp. GSL018 isolated from the Great Salt Lake, Utah.</title>
        <authorList>
            <person name="Jinkerson R.E."/>
            <person name="D'Adamo S."/>
            <person name="Posewitz M.C."/>
        </authorList>
    </citation>
    <scope>NUCLEOTIDE SEQUENCE</scope>
    <source>
        <strain evidence="1">GSL018</strain>
    </source>
</reference>
<evidence type="ECO:0000313" key="1">
    <source>
        <dbReference type="EMBL" id="JAC74152.1"/>
    </source>
</evidence>
<accession>A0A061RMP2</accession>
<sequence>CGLICELLFSTFFSTFVELLLKGVCSFETDVEAPCFTAEVGVGAGTGLVFGTLGVLGACVVVWAGAGGAAGVAA</sequence>
<dbReference type="EMBL" id="GBEZ01011654">
    <property type="protein sequence ID" value="JAC74152.1"/>
    <property type="molecule type" value="Transcribed_RNA"/>
</dbReference>
<protein>
    <submittedName>
        <fullName evidence="1">Uncharacterized protein</fullName>
    </submittedName>
</protein>